<evidence type="ECO:0000313" key="2">
    <source>
        <dbReference type="Proteomes" id="UP001054857"/>
    </source>
</evidence>
<dbReference type="EMBL" id="BMAR01000030">
    <property type="protein sequence ID" value="GFR49499.1"/>
    <property type="molecule type" value="Genomic_DNA"/>
</dbReference>
<comment type="caution">
    <text evidence="1">The sequence shown here is derived from an EMBL/GenBank/DDBJ whole genome shotgun (WGS) entry which is preliminary data.</text>
</comment>
<sequence length="126" mass="13414">MWQSPAAFHSLPSKENTYVRTWKQQASTPAYSSSTKVVSDGSKKRTCPCGMCTVVVWLFEYLCGATLTLGLCVEGCAACMWSISSGPPAAAAAAAVVLAWHVDVACKAAARCQLTVAGFETNRCER</sequence>
<name>A0AAD3DWQ6_9CHLO</name>
<protein>
    <submittedName>
        <fullName evidence="1">Uncharacterized protein</fullName>
    </submittedName>
</protein>
<accession>A0AAD3DWQ6</accession>
<evidence type="ECO:0000313" key="1">
    <source>
        <dbReference type="EMBL" id="GFR49499.1"/>
    </source>
</evidence>
<dbReference type="Proteomes" id="UP001054857">
    <property type="component" value="Unassembled WGS sequence"/>
</dbReference>
<proteinExistence type="predicted"/>
<keyword evidence="2" id="KW-1185">Reference proteome</keyword>
<dbReference type="AlphaFoldDB" id="A0AAD3DWQ6"/>
<organism evidence="1 2">
    <name type="scientific">Astrephomene gubernaculifera</name>
    <dbReference type="NCBI Taxonomy" id="47775"/>
    <lineage>
        <taxon>Eukaryota</taxon>
        <taxon>Viridiplantae</taxon>
        <taxon>Chlorophyta</taxon>
        <taxon>core chlorophytes</taxon>
        <taxon>Chlorophyceae</taxon>
        <taxon>CS clade</taxon>
        <taxon>Chlamydomonadales</taxon>
        <taxon>Astrephomenaceae</taxon>
        <taxon>Astrephomene</taxon>
    </lineage>
</organism>
<gene>
    <name evidence="1" type="ORF">Agub_g11536</name>
</gene>
<reference evidence="1 2" key="1">
    <citation type="journal article" date="2021" name="Sci. Rep.">
        <title>Genome sequencing of the multicellular alga Astrephomene provides insights into convergent evolution of germ-soma differentiation.</title>
        <authorList>
            <person name="Yamashita S."/>
            <person name="Yamamoto K."/>
            <person name="Matsuzaki R."/>
            <person name="Suzuki S."/>
            <person name="Yamaguchi H."/>
            <person name="Hirooka S."/>
            <person name="Minakuchi Y."/>
            <person name="Miyagishima S."/>
            <person name="Kawachi M."/>
            <person name="Toyoda A."/>
            <person name="Nozaki H."/>
        </authorList>
    </citation>
    <scope>NUCLEOTIDE SEQUENCE [LARGE SCALE GENOMIC DNA]</scope>
    <source>
        <strain evidence="1 2">NIES-4017</strain>
    </source>
</reference>